<dbReference type="InterPro" id="IPR052314">
    <property type="entry name" value="Immune_rcpt_domain"/>
</dbReference>
<name>A0A8T1T2D6_CHESE</name>
<evidence type="ECO:0000256" key="3">
    <source>
        <dbReference type="ARBA" id="ARBA00023319"/>
    </source>
</evidence>
<comment type="caution">
    <text evidence="8">The sequence shown here is derived from an EMBL/GenBank/DDBJ whole genome shotgun (WGS) entry which is preliminary data.</text>
</comment>
<dbReference type="OrthoDB" id="8442846at2759"/>
<dbReference type="SUPFAM" id="SSF48726">
    <property type="entry name" value="Immunoglobulin"/>
    <property type="match status" value="2"/>
</dbReference>
<proteinExistence type="predicted"/>
<keyword evidence="5" id="KW-1133">Transmembrane helix</keyword>
<evidence type="ECO:0000256" key="1">
    <source>
        <dbReference type="ARBA" id="ARBA00022729"/>
    </source>
</evidence>
<dbReference type="InterPro" id="IPR013783">
    <property type="entry name" value="Ig-like_fold"/>
</dbReference>
<gene>
    <name evidence="8" type="ORF">G0U57_014952</name>
</gene>
<protein>
    <recommendedName>
        <fullName evidence="7">Immunoglobulin domain-containing protein</fullName>
    </recommendedName>
</protein>
<keyword evidence="5" id="KW-0472">Membrane</keyword>
<dbReference type="PANTHER" id="PTHR16423">
    <property type="entry name" value="TREM-LIKE TRANSCRIPT PROTEIN"/>
    <property type="match status" value="1"/>
</dbReference>
<keyword evidence="2" id="KW-1015">Disulfide bond</keyword>
<dbReference type="Pfam" id="PF07686">
    <property type="entry name" value="V-set"/>
    <property type="match status" value="2"/>
</dbReference>
<feature type="domain" description="Immunoglobulin" evidence="7">
    <location>
        <begin position="135"/>
        <end position="240"/>
    </location>
</feature>
<dbReference type="GO" id="GO:0038023">
    <property type="term" value="F:signaling receptor activity"/>
    <property type="evidence" value="ECO:0007669"/>
    <property type="project" value="TreeGrafter"/>
</dbReference>
<feature type="region of interest" description="Disordered" evidence="4">
    <location>
        <begin position="250"/>
        <end position="270"/>
    </location>
</feature>
<evidence type="ECO:0000256" key="4">
    <source>
        <dbReference type="SAM" id="MobiDB-lite"/>
    </source>
</evidence>
<dbReference type="AlphaFoldDB" id="A0A8T1T2D6"/>
<evidence type="ECO:0000256" key="2">
    <source>
        <dbReference type="ARBA" id="ARBA00023157"/>
    </source>
</evidence>
<feature type="domain" description="Immunoglobulin" evidence="7">
    <location>
        <begin position="23"/>
        <end position="131"/>
    </location>
</feature>
<feature type="transmembrane region" description="Helical" evidence="5">
    <location>
        <begin position="278"/>
        <end position="299"/>
    </location>
</feature>
<dbReference type="InterPro" id="IPR013106">
    <property type="entry name" value="Ig_V-set"/>
</dbReference>
<feature type="chain" id="PRO_5035713998" description="Immunoglobulin domain-containing protein" evidence="6">
    <location>
        <begin position="20"/>
        <end position="413"/>
    </location>
</feature>
<dbReference type="PANTHER" id="PTHR16423:SF6">
    <property type="entry name" value="TRIGGERING RECEPTOR EXPRESSED ON MYELOID CELLS 2-RELATED"/>
    <property type="match status" value="1"/>
</dbReference>
<dbReference type="GO" id="GO:0009986">
    <property type="term" value="C:cell surface"/>
    <property type="evidence" value="ECO:0007669"/>
    <property type="project" value="TreeGrafter"/>
</dbReference>
<keyword evidence="1 6" id="KW-0732">Signal</keyword>
<dbReference type="EMBL" id="JAHGAV010000044">
    <property type="protein sequence ID" value="KAG6935441.1"/>
    <property type="molecule type" value="Genomic_DNA"/>
</dbReference>
<keyword evidence="5" id="KW-0812">Transmembrane</keyword>
<evidence type="ECO:0000259" key="7">
    <source>
        <dbReference type="SMART" id="SM00409"/>
    </source>
</evidence>
<evidence type="ECO:0000313" key="9">
    <source>
        <dbReference type="Proteomes" id="UP000765507"/>
    </source>
</evidence>
<keyword evidence="3" id="KW-0393">Immunoglobulin domain</keyword>
<accession>A0A8T1T2D6</accession>
<feature type="compositionally biased region" description="Polar residues" evidence="4">
    <location>
        <begin position="250"/>
        <end position="260"/>
    </location>
</feature>
<dbReference type="Gene3D" id="2.60.40.10">
    <property type="entry name" value="Immunoglobulins"/>
    <property type="match status" value="2"/>
</dbReference>
<evidence type="ECO:0000256" key="5">
    <source>
        <dbReference type="SAM" id="Phobius"/>
    </source>
</evidence>
<dbReference type="InterPro" id="IPR036179">
    <property type="entry name" value="Ig-like_dom_sf"/>
</dbReference>
<dbReference type="Proteomes" id="UP000765507">
    <property type="component" value="Unassembled WGS sequence"/>
</dbReference>
<dbReference type="SMART" id="SM00409">
    <property type="entry name" value="IG"/>
    <property type="match status" value="2"/>
</dbReference>
<organism evidence="8 9">
    <name type="scientific">Chelydra serpentina</name>
    <name type="common">Snapping turtle</name>
    <name type="synonym">Testudo serpentina</name>
    <dbReference type="NCBI Taxonomy" id="8475"/>
    <lineage>
        <taxon>Eukaryota</taxon>
        <taxon>Metazoa</taxon>
        <taxon>Chordata</taxon>
        <taxon>Craniata</taxon>
        <taxon>Vertebrata</taxon>
        <taxon>Euteleostomi</taxon>
        <taxon>Archelosauria</taxon>
        <taxon>Testudinata</taxon>
        <taxon>Testudines</taxon>
        <taxon>Cryptodira</taxon>
        <taxon>Durocryptodira</taxon>
        <taxon>Americhelydia</taxon>
        <taxon>Chelydroidea</taxon>
        <taxon>Chelydridae</taxon>
        <taxon>Chelydra</taxon>
    </lineage>
</organism>
<feature type="signal peptide" evidence="6">
    <location>
        <begin position="1"/>
        <end position="19"/>
    </location>
</feature>
<reference evidence="8 9" key="1">
    <citation type="journal article" date="2020" name="G3 (Bethesda)">
        <title>Draft Genome of the Common Snapping Turtle, Chelydra serpentina, a Model for Phenotypic Plasticity in Reptiles.</title>
        <authorList>
            <person name="Das D."/>
            <person name="Singh S.K."/>
            <person name="Bierstedt J."/>
            <person name="Erickson A."/>
            <person name="Galli G.L.J."/>
            <person name="Crossley D.A. 2nd"/>
            <person name="Rhen T."/>
        </authorList>
    </citation>
    <scope>NUCLEOTIDE SEQUENCE [LARGE SCALE GENOMIC DNA]</scope>
    <source>
        <strain evidence="8">KW</strain>
    </source>
</reference>
<evidence type="ECO:0000256" key="6">
    <source>
        <dbReference type="SAM" id="SignalP"/>
    </source>
</evidence>
<sequence>MGHFPARLLLLALTGQCLAREELELVTAVQGSSFSTRCYYDNYNYSLKEKLWCKMLSDWKCLNSFFLTVRAKGGKYLNIAPKRMVSLTDSGTGWISVSMTELQIEDSGTYLCGVLDDGTIIPSKKIKVAVSYDAPMRLSAEKEGFISLNCSYFVMDNNRRPNNFTWCKMVTATRCQPVVSVEIHQIVNTQGRTRIKINRWKREIIVTLVALQLRDSGEYHCETHLQGSTVLLKMITLNVLDKSVSHVTVNEATSPPTNEGETAHATVDSNKEQRTSSVVLALVSFLVGSALIAIMAIIFTKGRKRVGNGLNFGEHPNCKLAAQQKDEGHPRDATPDGELKNGIIYAMLRHQPKPKPDDVTYANVEPPPKPEGAKRSAEPSAVLFSSGTMEYATIIFGDSPPWSGTKEKQTGPN</sequence>
<feature type="region of interest" description="Disordered" evidence="4">
    <location>
        <begin position="354"/>
        <end position="380"/>
    </location>
</feature>
<keyword evidence="9" id="KW-1185">Reference proteome</keyword>
<evidence type="ECO:0000313" key="8">
    <source>
        <dbReference type="EMBL" id="KAG6935441.1"/>
    </source>
</evidence>
<dbReference type="InterPro" id="IPR003599">
    <property type="entry name" value="Ig_sub"/>
</dbReference>